<dbReference type="Gene3D" id="3.30.1540.10">
    <property type="entry name" value="formyl-coa transferase, domain 3"/>
    <property type="match status" value="1"/>
</dbReference>
<reference evidence="3 4" key="1">
    <citation type="submission" date="2019-06" db="EMBL/GenBank/DDBJ databases">
        <title>Sorghum-associated microbial communities from plants grown in Nebraska, USA.</title>
        <authorList>
            <person name="Schachtman D."/>
        </authorList>
    </citation>
    <scope>NUCLEOTIDE SEQUENCE [LARGE SCALE GENOMIC DNA]</scope>
    <source>
        <strain evidence="3 4">T529</strain>
    </source>
</reference>
<keyword evidence="1 3" id="KW-0808">Transferase</keyword>
<comment type="caution">
    <text evidence="3">The sequence shown here is derived from an EMBL/GenBank/DDBJ whole genome shotgun (WGS) entry which is preliminary data.</text>
</comment>
<dbReference type="SUPFAM" id="SSF89796">
    <property type="entry name" value="CoA-transferase family III (CaiB/BaiF)"/>
    <property type="match status" value="1"/>
</dbReference>
<dbReference type="InterPro" id="IPR003673">
    <property type="entry name" value="CoA-Trfase_fam_III"/>
</dbReference>
<evidence type="ECO:0000256" key="1">
    <source>
        <dbReference type="ARBA" id="ARBA00022679"/>
    </source>
</evidence>
<dbReference type="PANTHER" id="PTHR48228">
    <property type="entry name" value="SUCCINYL-COA--D-CITRAMALATE COA-TRANSFERASE"/>
    <property type="match status" value="1"/>
</dbReference>
<dbReference type="AlphaFoldDB" id="A0A561BAE6"/>
<organism evidence="3 4">
    <name type="scientific">Variovorax beijingensis</name>
    <dbReference type="NCBI Taxonomy" id="2496117"/>
    <lineage>
        <taxon>Bacteria</taxon>
        <taxon>Pseudomonadati</taxon>
        <taxon>Pseudomonadota</taxon>
        <taxon>Betaproteobacteria</taxon>
        <taxon>Burkholderiales</taxon>
        <taxon>Comamonadaceae</taxon>
        <taxon>Variovorax</taxon>
    </lineage>
</organism>
<sequence>MERANRLRCMPSDAPQHTAAAEPTPPPAATQGPLAGIRILDMATVIAAPFSASLCADMGAEVVKLELPEGNDPLRSLSPTTPDHALFWKVSNRGKKGVSLDVRKPEGRALFLRLIASFDVLVENFRTGTLDKWGLDAPTLWSVNPRLVILRLTGFGQTGPYAQRPGFARIFEAMSGFAHLTGESGRSPQHMNYPLGDVIAGLFGAFAISTAIAERHRHPDAPGREIDLAATEAMFRLLEALPVEHEVLGQARSRSGSRATYTAPSNMYRTAEGHWVTIVGSSDPIFKRICQAMGRPALAHDPRFATTPDRVRNIDEIDAIVAAWCEGQTLAELSEALTRGGVPHSKVYAVDDVMADPHFIAREAVIRLPDPDLGSLPAPAIVPRFSGFRPAAPRTGPAAGEHNAEIYAALGLGSEALDRLRREGVI</sequence>
<dbReference type="PANTHER" id="PTHR48228:SF6">
    <property type="entry name" value="L-CARNITINE COA-TRANSFERASE"/>
    <property type="match status" value="1"/>
</dbReference>
<evidence type="ECO:0000313" key="3">
    <source>
        <dbReference type="EMBL" id="TWD75817.1"/>
    </source>
</evidence>
<protein>
    <submittedName>
        <fullName evidence="3">Crotonobetainyl-CoA:carnitine CoA-transferase CaiB-like acyl-CoA transferase</fullName>
    </submittedName>
</protein>
<dbReference type="InterPro" id="IPR023606">
    <property type="entry name" value="CoA-Trfase_III_dom_1_sf"/>
</dbReference>
<dbReference type="InterPro" id="IPR050509">
    <property type="entry name" value="CoA-transferase_III"/>
</dbReference>
<name>A0A561BAE6_9BURK</name>
<feature type="region of interest" description="Disordered" evidence="2">
    <location>
        <begin position="1"/>
        <end position="32"/>
    </location>
</feature>
<evidence type="ECO:0000256" key="2">
    <source>
        <dbReference type="SAM" id="MobiDB-lite"/>
    </source>
</evidence>
<dbReference type="Pfam" id="PF02515">
    <property type="entry name" value="CoA_transf_3"/>
    <property type="match status" value="1"/>
</dbReference>
<proteinExistence type="predicted"/>
<accession>A0A561BAE6</accession>
<dbReference type="EMBL" id="VIVL01000015">
    <property type="protein sequence ID" value="TWD75817.1"/>
    <property type="molecule type" value="Genomic_DNA"/>
</dbReference>
<dbReference type="InterPro" id="IPR044855">
    <property type="entry name" value="CoA-Trfase_III_dom3_sf"/>
</dbReference>
<dbReference type="Gene3D" id="3.40.50.10540">
    <property type="entry name" value="Crotonobetainyl-coa:carnitine coa-transferase, domain 1"/>
    <property type="match status" value="1"/>
</dbReference>
<dbReference type="GO" id="GO:0016740">
    <property type="term" value="F:transferase activity"/>
    <property type="evidence" value="ECO:0007669"/>
    <property type="project" value="UniProtKB-KW"/>
</dbReference>
<dbReference type="Proteomes" id="UP000319722">
    <property type="component" value="Unassembled WGS sequence"/>
</dbReference>
<evidence type="ECO:0000313" key="4">
    <source>
        <dbReference type="Proteomes" id="UP000319722"/>
    </source>
</evidence>
<gene>
    <name evidence="3" type="ORF">FB547_11530</name>
</gene>